<name>A0ABP8ACL5_9MICO</name>
<organism evidence="4 5">
    <name type="scientific">Gryllotalpicola koreensis</name>
    <dbReference type="NCBI Taxonomy" id="993086"/>
    <lineage>
        <taxon>Bacteria</taxon>
        <taxon>Bacillati</taxon>
        <taxon>Actinomycetota</taxon>
        <taxon>Actinomycetes</taxon>
        <taxon>Micrococcales</taxon>
        <taxon>Microbacteriaceae</taxon>
        <taxon>Gryllotalpicola</taxon>
    </lineage>
</organism>
<dbReference type="PIRSF" id="PIRSF007663">
    <property type="entry name" value="UCP007663"/>
    <property type="match status" value="1"/>
</dbReference>
<dbReference type="Pfam" id="PF14498">
    <property type="entry name" value="Glyco_hyd_65N_2"/>
    <property type="match status" value="1"/>
</dbReference>
<dbReference type="GO" id="GO:0016787">
    <property type="term" value="F:hydrolase activity"/>
    <property type="evidence" value="ECO:0007669"/>
    <property type="project" value="UniProtKB-KW"/>
</dbReference>
<protein>
    <submittedName>
        <fullName evidence="4">Glycoside hydrolase family 95 protein</fullName>
    </submittedName>
</protein>
<dbReference type="InterPro" id="IPR008928">
    <property type="entry name" value="6-hairpin_glycosidase_sf"/>
</dbReference>
<dbReference type="SUPFAM" id="SSF48208">
    <property type="entry name" value="Six-hairpin glycosidases"/>
    <property type="match status" value="1"/>
</dbReference>
<keyword evidence="5" id="KW-1185">Reference proteome</keyword>
<dbReference type="InterPro" id="IPR049053">
    <property type="entry name" value="AFCA-like_C"/>
</dbReference>
<dbReference type="Pfam" id="PF21307">
    <property type="entry name" value="Glyco_hydro_95_C"/>
    <property type="match status" value="1"/>
</dbReference>
<evidence type="ECO:0000259" key="1">
    <source>
        <dbReference type="Pfam" id="PF14498"/>
    </source>
</evidence>
<feature type="domain" description="Glycosyl hydrolase family 95 catalytic" evidence="3">
    <location>
        <begin position="288"/>
        <end position="693"/>
    </location>
</feature>
<dbReference type="InterPro" id="IPR012341">
    <property type="entry name" value="6hp_glycosidase-like_sf"/>
</dbReference>
<evidence type="ECO:0000259" key="3">
    <source>
        <dbReference type="Pfam" id="PF22124"/>
    </source>
</evidence>
<dbReference type="InterPro" id="IPR027414">
    <property type="entry name" value="GH95_N_dom"/>
</dbReference>
<comment type="caution">
    <text evidence="4">The sequence shown here is derived from an EMBL/GenBank/DDBJ whole genome shotgun (WGS) entry which is preliminary data.</text>
</comment>
<reference evidence="5" key="1">
    <citation type="journal article" date="2019" name="Int. J. Syst. Evol. Microbiol.">
        <title>The Global Catalogue of Microorganisms (GCM) 10K type strain sequencing project: providing services to taxonomists for standard genome sequencing and annotation.</title>
        <authorList>
            <consortium name="The Broad Institute Genomics Platform"/>
            <consortium name="The Broad Institute Genome Sequencing Center for Infectious Disease"/>
            <person name="Wu L."/>
            <person name="Ma J."/>
        </authorList>
    </citation>
    <scope>NUCLEOTIDE SEQUENCE [LARGE SCALE GENOMIC DNA]</scope>
    <source>
        <strain evidence="5">JCM 17591</strain>
    </source>
</reference>
<dbReference type="InterPro" id="IPR054363">
    <property type="entry name" value="GH95_cat"/>
</dbReference>
<evidence type="ECO:0000313" key="5">
    <source>
        <dbReference type="Proteomes" id="UP001501079"/>
    </source>
</evidence>
<evidence type="ECO:0000313" key="4">
    <source>
        <dbReference type="EMBL" id="GAA4181731.1"/>
    </source>
</evidence>
<dbReference type="PANTHER" id="PTHR31084:SF0">
    <property type="entry name" value="ALPHA-L-FUCOSIDASE 2"/>
    <property type="match status" value="1"/>
</dbReference>
<keyword evidence="4" id="KW-0378">Hydrolase</keyword>
<evidence type="ECO:0000259" key="2">
    <source>
        <dbReference type="Pfam" id="PF21307"/>
    </source>
</evidence>
<dbReference type="PANTHER" id="PTHR31084">
    <property type="entry name" value="ALPHA-L-FUCOSIDASE 2"/>
    <property type="match status" value="1"/>
</dbReference>
<dbReference type="EMBL" id="BAABBW010000007">
    <property type="protein sequence ID" value="GAA4181731.1"/>
    <property type="molecule type" value="Genomic_DNA"/>
</dbReference>
<dbReference type="Pfam" id="PF22124">
    <property type="entry name" value="Glyco_hydro_95_cat"/>
    <property type="match status" value="1"/>
</dbReference>
<sequence>MTAMQHEYDEATDVIALDAPADGFIDSFLLGNGWLGAALRGGPGTERIDLNADTLWSGGPESSSGDPVDPGLVEALRAAVSHGDDARAERLAARLQGVRFAQSYQPVGWLEWSYAGASVGDYRRALNLATATSTTAFSTADGDVEVTAFCSHPAGVFVGEARGAVGALELSFRSEHPNIDVRRESLDGCEWLIATGRVPARVDPNYVASPVEHVVYAQDRPDTDGTVAAGMGFAVAAMLERTAADSVRVIATVATGYRGWDARPSADAAALSAEARNRVAAAAGSTTRELAAEHREDHRLWYEKARLRLGGDDTNTDSDESLRRQVRYFNLGRYLLISSSRPGTQAANLQGIWNVDVRPGWCCGYTTNINLQMNYWAAPRTGLDDLMAPLAELATDLAVRGEAAARRYGARGSAVHHNSDLWRFVDSIPGLPQWSNWPSALLWLADQLRQSSATSPHAARALRSVLPRAVDFVLDMLVEHDDGALVVSPSTSPEHFFLIDAADGAAEHGATAAVSAGATMDQELARAALSAYVRDAGGDQDGRDGRERRDRARHALARLRAPRSGRDGALLEWANERTPGEVGHRHLSHLYGLYPGDRITESGTPGDFAAAREALRRRLSAGSGYTGWSQAWILCLAARLGDGDLATRSLHILTTELCSRSMLDLHPHDDWPEGAVFQIDGNLGAVAGMVELLVQGSGQELTLLNALPSQWRSGRATGLRDAAGRWVELSWSHGRLERLTVEASATGPIRLDVPQSGLCTITDSAGRDIRSDTTPHALRPERQWITWSATASTRYIATWSRTHDRIEEP</sequence>
<feature type="domain" description="Alpha fucosidase A-like C-terminal" evidence="2">
    <location>
        <begin position="695"/>
        <end position="772"/>
    </location>
</feature>
<dbReference type="RefSeq" id="WP_344757339.1">
    <property type="nucleotide sequence ID" value="NZ_BAABBW010000007.1"/>
</dbReference>
<proteinExistence type="predicted"/>
<gene>
    <name evidence="4" type="ORF">GCM10022287_37450</name>
</gene>
<dbReference type="Proteomes" id="UP001501079">
    <property type="component" value="Unassembled WGS sequence"/>
</dbReference>
<dbReference type="Gene3D" id="1.50.10.10">
    <property type="match status" value="1"/>
</dbReference>
<accession>A0ABP8ACL5</accession>
<dbReference type="InterPro" id="IPR016518">
    <property type="entry name" value="Alpha-L-fucosidase"/>
</dbReference>
<feature type="domain" description="Glycosyl hydrolase family 95 N-terminal" evidence="1">
    <location>
        <begin position="16"/>
        <end position="259"/>
    </location>
</feature>